<dbReference type="SMART" id="SM00283">
    <property type="entry name" value="MA"/>
    <property type="match status" value="1"/>
</dbReference>
<dbReference type="GO" id="GO:0016020">
    <property type="term" value="C:membrane"/>
    <property type="evidence" value="ECO:0007669"/>
    <property type="project" value="InterPro"/>
</dbReference>
<dbReference type="InterPro" id="IPR025991">
    <property type="entry name" value="Chemoreceptor_zinc-bind_dom"/>
</dbReference>
<gene>
    <name evidence="6" type="ORF">LS81_006885</name>
</gene>
<dbReference type="SUPFAM" id="SSF58104">
    <property type="entry name" value="Methyl-accepting chemotaxis protein (MCP) signaling domain"/>
    <property type="match status" value="1"/>
</dbReference>
<dbReference type="PROSITE" id="PS50111">
    <property type="entry name" value="CHEMOTAXIS_TRANSDUC_2"/>
    <property type="match status" value="1"/>
</dbReference>
<protein>
    <submittedName>
        <fullName evidence="6">Chemotaxis protein</fullName>
    </submittedName>
</protein>
<keyword evidence="1 3" id="KW-0807">Transducer</keyword>
<evidence type="ECO:0000313" key="7">
    <source>
        <dbReference type="Proteomes" id="UP000029878"/>
    </source>
</evidence>
<dbReference type="Pfam" id="PF13682">
    <property type="entry name" value="CZB"/>
    <property type="match status" value="1"/>
</dbReference>
<evidence type="ECO:0000256" key="2">
    <source>
        <dbReference type="ARBA" id="ARBA00029447"/>
    </source>
</evidence>
<feature type="coiled-coil region" evidence="4">
    <location>
        <begin position="5"/>
        <end position="32"/>
    </location>
</feature>
<dbReference type="PANTHER" id="PTHR32089">
    <property type="entry name" value="METHYL-ACCEPTING CHEMOTAXIS PROTEIN MCPB"/>
    <property type="match status" value="1"/>
</dbReference>
<dbReference type="GO" id="GO:0006935">
    <property type="term" value="P:chemotaxis"/>
    <property type="evidence" value="ECO:0007669"/>
    <property type="project" value="InterPro"/>
</dbReference>
<dbReference type="Proteomes" id="UP000029878">
    <property type="component" value="Unassembled WGS sequence"/>
</dbReference>
<dbReference type="Pfam" id="PF00015">
    <property type="entry name" value="MCPsignal"/>
    <property type="match status" value="1"/>
</dbReference>
<comment type="similarity">
    <text evidence="2">Belongs to the methyl-accepting chemotaxis (MCP) protein family.</text>
</comment>
<feature type="domain" description="Methyl-accepting transducer" evidence="5">
    <location>
        <begin position="141"/>
        <end position="307"/>
    </location>
</feature>
<dbReference type="GO" id="GO:0007165">
    <property type="term" value="P:signal transduction"/>
    <property type="evidence" value="ECO:0007669"/>
    <property type="project" value="UniProtKB-KW"/>
</dbReference>
<dbReference type="InterPro" id="IPR004089">
    <property type="entry name" value="MCPsignal_dom"/>
</dbReference>
<dbReference type="RefSeq" id="WP_034346684.1">
    <property type="nucleotide sequence ID" value="NZ_JRPL02000015.1"/>
</dbReference>
<dbReference type="EMBL" id="JRPL02000015">
    <property type="protein sequence ID" value="TLD82805.1"/>
    <property type="molecule type" value="Genomic_DNA"/>
</dbReference>
<dbReference type="Gene3D" id="1.20.120.30">
    <property type="entry name" value="Aspartate receptor, ligand-binding domain"/>
    <property type="match status" value="1"/>
</dbReference>
<reference evidence="6 7" key="1">
    <citation type="journal article" date="2014" name="Genome Announc.">
        <title>Draft genome sequences of eight enterohepatic helicobacter species isolated from both laboratory and wild rodents.</title>
        <authorList>
            <person name="Sheh A."/>
            <person name="Shen Z."/>
            <person name="Fox J.G."/>
        </authorList>
    </citation>
    <scope>NUCLEOTIDE SEQUENCE [LARGE SCALE GENOMIC DNA]</scope>
    <source>
        <strain evidence="6 7">ATCC 700114</strain>
    </source>
</reference>
<proteinExistence type="inferred from homology"/>
<accession>A0A4U8S9Z9</accession>
<dbReference type="OrthoDB" id="9765597at2"/>
<dbReference type="AlphaFoldDB" id="A0A4U8S9Z9"/>
<sequence length="436" mass="48404">MFSSSKTLRQELQTKEQENKALAQEVEFYRQVSAFAFEEIIFGVSEGEIVFRNANAESIKDTKSLLTQLASKNAIVALDDVSYAVKHKRVHDVDLYCLKKCSFRDRDLGGLDITHLHHVALKGGLGAAQESFVAIFNDLGQILKSSEAAADISQQGLDITRKSLYDIGELCDKMQHAQTLAQSLSGRSNDITNVISLIDDIAEQTNLLALNAAIEAARAGEHGRGFAVVADEVRKLAEKTQKATKDIAIVVKAMQQESGDIQVNTEEINTISESMRCNVDDMVGTMQDLSSSSVRSKYMLSIINNLVFCSLAKLDHVIYKNNLYSFILDISDEFGITDHKGCRLGKWYYEGDGYKHFRDTKGYKDLEKEHATVHSCANAIAISMKESRTIGKDFVDKNLAVFEEGTKGVVREIDNMLNEKNSELRKLCGSNCDNSL</sequence>
<evidence type="ECO:0000313" key="6">
    <source>
        <dbReference type="EMBL" id="TLD82805.1"/>
    </source>
</evidence>
<dbReference type="Gene3D" id="1.10.287.950">
    <property type="entry name" value="Methyl-accepting chemotaxis protein"/>
    <property type="match status" value="1"/>
</dbReference>
<dbReference type="PRINTS" id="PR00260">
    <property type="entry name" value="CHEMTRNSDUCR"/>
</dbReference>
<dbReference type="InterPro" id="IPR004090">
    <property type="entry name" value="Chemotax_Me-accpt_rcpt"/>
</dbReference>
<evidence type="ECO:0000256" key="4">
    <source>
        <dbReference type="SAM" id="Coils"/>
    </source>
</evidence>
<evidence type="ECO:0000259" key="5">
    <source>
        <dbReference type="PROSITE" id="PS50111"/>
    </source>
</evidence>
<evidence type="ECO:0000256" key="1">
    <source>
        <dbReference type="ARBA" id="ARBA00023224"/>
    </source>
</evidence>
<name>A0A4U8S9Z9_9HELI</name>
<evidence type="ECO:0000256" key="3">
    <source>
        <dbReference type="PROSITE-ProRule" id="PRU00284"/>
    </source>
</evidence>
<keyword evidence="4" id="KW-0175">Coiled coil</keyword>
<dbReference type="PANTHER" id="PTHR32089:SF112">
    <property type="entry name" value="LYSOZYME-LIKE PROTEIN-RELATED"/>
    <property type="match status" value="1"/>
</dbReference>
<comment type="caution">
    <text evidence="6">The sequence shown here is derived from an EMBL/GenBank/DDBJ whole genome shotgun (WGS) entry which is preliminary data.</text>
</comment>
<dbReference type="GO" id="GO:0004888">
    <property type="term" value="F:transmembrane signaling receptor activity"/>
    <property type="evidence" value="ECO:0007669"/>
    <property type="project" value="InterPro"/>
</dbReference>
<organism evidence="6 7">
    <name type="scientific">Helicobacter trogontum</name>
    <dbReference type="NCBI Taxonomy" id="50960"/>
    <lineage>
        <taxon>Bacteria</taxon>
        <taxon>Pseudomonadati</taxon>
        <taxon>Campylobacterota</taxon>
        <taxon>Epsilonproteobacteria</taxon>
        <taxon>Campylobacterales</taxon>
        <taxon>Helicobacteraceae</taxon>
        <taxon>Helicobacter</taxon>
    </lineage>
</organism>